<comment type="caution">
    <text evidence="5">The sequence shown here is derived from an EMBL/GenBank/DDBJ whole genome shotgun (WGS) entry which is preliminary data.</text>
</comment>
<evidence type="ECO:0000256" key="2">
    <source>
        <dbReference type="ARBA" id="ARBA00022741"/>
    </source>
</evidence>
<dbReference type="SUPFAM" id="SSF52540">
    <property type="entry name" value="P-loop containing nucleoside triphosphate hydrolases"/>
    <property type="match status" value="1"/>
</dbReference>
<keyword evidence="3" id="KW-0067">ATP-binding</keyword>
<dbReference type="GO" id="GO:0005524">
    <property type="term" value="F:ATP binding"/>
    <property type="evidence" value="ECO:0007669"/>
    <property type="project" value="UniProtKB-KW"/>
</dbReference>
<feature type="domain" description="Bacterial type II secretion system protein E" evidence="4">
    <location>
        <begin position="386"/>
        <end position="400"/>
    </location>
</feature>
<reference evidence="5" key="1">
    <citation type="journal article" date="2014" name="Int. J. Syst. Evol. Microbiol.">
        <title>Complete genome sequence of Corynebacterium casei LMG S-19264T (=DSM 44701T), isolated from a smear-ripened cheese.</title>
        <authorList>
            <consortium name="US DOE Joint Genome Institute (JGI-PGF)"/>
            <person name="Walter F."/>
            <person name="Albersmeier A."/>
            <person name="Kalinowski J."/>
            <person name="Ruckert C."/>
        </authorList>
    </citation>
    <scope>NUCLEOTIDE SEQUENCE</scope>
    <source>
        <strain evidence="5">KCTC 23430</strain>
    </source>
</reference>
<evidence type="ECO:0000313" key="6">
    <source>
        <dbReference type="Proteomes" id="UP000644693"/>
    </source>
</evidence>
<dbReference type="PROSITE" id="PS00662">
    <property type="entry name" value="T2SP_E"/>
    <property type="match status" value="1"/>
</dbReference>
<dbReference type="GO" id="GO:0005886">
    <property type="term" value="C:plasma membrane"/>
    <property type="evidence" value="ECO:0007669"/>
    <property type="project" value="TreeGrafter"/>
</dbReference>
<dbReference type="Gene3D" id="3.30.300.160">
    <property type="entry name" value="Type II secretion system, protein E, N-terminal domain"/>
    <property type="match status" value="1"/>
</dbReference>
<dbReference type="GO" id="GO:0016887">
    <property type="term" value="F:ATP hydrolysis activity"/>
    <property type="evidence" value="ECO:0007669"/>
    <property type="project" value="TreeGrafter"/>
</dbReference>
<evidence type="ECO:0000313" key="5">
    <source>
        <dbReference type="EMBL" id="GHD37949.1"/>
    </source>
</evidence>
<protein>
    <submittedName>
        <fullName evidence="5">Type II secretion system protein E</fullName>
    </submittedName>
</protein>
<dbReference type="PANTHER" id="PTHR30258:SF2">
    <property type="entry name" value="COMG OPERON PROTEIN 1"/>
    <property type="match status" value="1"/>
</dbReference>
<gene>
    <name evidence="5" type="primary">xpsE</name>
    <name evidence="5" type="ORF">GCM10007053_27690</name>
</gene>
<evidence type="ECO:0000259" key="4">
    <source>
        <dbReference type="PROSITE" id="PS00662"/>
    </source>
</evidence>
<dbReference type="Pfam" id="PF05157">
    <property type="entry name" value="MshEN"/>
    <property type="match status" value="1"/>
</dbReference>
<keyword evidence="6" id="KW-1185">Reference proteome</keyword>
<dbReference type="FunFam" id="3.30.450.90:FF:000001">
    <property type="entry name" value="Type II secretion system ATPase GspE"/>
    <property type="match status" value="1"/>
</dbReference>
<dbReference type="SUPFAM" id="SSF160246">
    <property type="entry name" value="EspE N-terminal domain-like"/>
    <property type="match status" value="1"/>
</dbReference>
<dbReference type="AlphaFoldDB" id="A0A919CLY8"/>
<dbReference type="InterPro" id="IPR037257">
    <property type="entry name" value="T2SS_E_N_sf"/>
</dbReference>
<sequence>MALRLNGAVESMKKIGELLVEQGKISERDVERTLLAQSEMGDKFGQVLVKLGLVSELDFATALSAQLDIPLLNSADYPEEPVQVDEVAQDFLFSNSVVPVAKTGDDLTFAAAVPQDPYISKALGMAVESPVTVVLGLESDISKALQAHLVSDAGDNEEEFDDQFAGQSDDEFIEHLRDLASEAPVIRLVNQIIHRAVDMGASDIHIEPFEDGLHLRYRVDGVLQDYPDAPAGNLSAAIASRIKLLSQMNIAERRLPQDGRIMTRVKGHELDLRVSTIPTVHGESIVMRVLDRESIRLSLGDMGFSEDTLERYQTLLARPHGVLLVTGPTGSGKTTTLYASLASLDSEKLKIITVEDPVEYQLGGVNQIQVQSQIELTFARALRAILRQDPDIIMIGEMRDTETAQIGVQSALTGHLVLSTLHTNTAAGAITRLEDMGVERYLITSSVNGVLAQRLVRTLCSSCKKPVELSDTAIAQYGLKRFLPEGQRTVYQADGCDACMGSGYIGRTSIHELFPLDEVMHRVIMSGADATSLHAAARDQGMLTLFEDGLRKVVQGQTSIEEVLRVTQDQSEMDVDAGDGDLALAQSAAV</sequence>
<comment type="similarity">
    <text evidence="1">Belongs to the GSP E family.</text>
</comment>
<dbReference type="Gene3D" id="1.10.40.70">
    <property type="match status" value="1"/>
</dbReference>
<name>A0A919CLY8_9GAMM</name>
<organism evidence="5 6">
    <name type="scientific">Parahalioglobus pacificus</name>
    <dbReference type="NCBI Taxonomy" id="930806"/>
    <lineage>
        <taxon>Bacteria</taxon>
        <taxon>Pseudomonadati</taxon>
        <taxon>Pseudomonadota</taxon>
        <taxon>Gammaproteobacteria</taxon>
        <taxon>Cellvibrionales</taxon>
        <taxon>Halieaceae</taxon>
        <taxon>Parahalioglobus</taxon>
    </lineage>
</organism>
<dbReference type="FunFam" id="3.40.50.300:FF:000398">
    <property type="entry name" value="Type IV pilus assembly ATPase PilB"/>
    <property type="match status" value="1"/>
</dbReference>
<dbReference type="PANTHER" id="PTHR30258">
    <property type="entry name" value="TYPE II SECRETION SYSTEM PROTEIN GSPE-RELATED"/>
    <property type="match status" value="1"/>
</dbReference>
<dbReference type="InterPro" id="IPR001482">
    <property type="entry name" value="T2SS/T4SS_dom"/>
</dbReference>
<dbReference type="InterPro" id="IPR003593">
    <property type="entry name" value="AAA+_ATPase"/>
</dbReference>
<dbReference type="CDD" id="cd01129">
    <property type="entry name" value="PulE-GspE-like"/>
    <property type="match status" value="1"/>
</dbReference>
<evidence type="ECO:0000256" key="3">
    <source>
        <dbReference type="ARBA" id="ARBA00022840"/>
    </source>
</evidence>
<dbReference type="Proteomes" id="UP000644693">
    <property type="component" value="Unassembled WGS sequence"/>
</dbReference>
<proteinExistence type="inferred from homology"/>
<dbReference type="Gene3D" id="3.40.50.300">
    <property type="entry name" value="P-loop containing nucleotide triphosphate hydrolases"/>
    <property type="match status" value="1"/>
</dbReference>
<reference evidence="5" key="2">
    <citation type="submission" date="2020-09" db="EMBL/GenBank/DDBJ databases">
        <authorList>
            <person name="Sun Q."/>
            <person name="Kim S."/>
        </authorList>
    </citation>
    <scope>NUCLEOTIDE SEQUENCE</scope>
    <source>
        <strain evidence="5">KCTC 23430</strain>
    </source>
</reference>
<dbReference type="InterPro" id="IPR007831">
    <property type="entry name" value="T2SS_GspE_N"/>
</dbReference>
<dbReference type="SMART" id="SM00382">
    <property type="entry name" value="AAA"/>
    <property type="match status" value="1"/>
</dbReference>
<dbReference type="InterPro" id="IPR027417">
    <property type="entry name" value="P-loop_NTPase"/>
</dbReference>
<dbReference type="Pfam" id="PF00437">
    <property type="entry name" value="T2SSE"/>
    <property type="match status" value="1"/>
</dbReference>
<dbReference type="EMBL" id="BMYM01000003">
    <property type="protein sequence ID" value="GHD37949.1"/>
    <property type="molecule type" value="Genomic_DNA"/>
</dbReference>
<accession>A0A919CLY8</accession>
<evidence type="ECO:0000256" key="1">
    <source>
        <dbReference type="ARBA" id="ARBA00006611"/>
    </source>
</evidence>
<keyword evidence="2" id="KW-0547">Nucleotide-binding</keyword>
<dbReference type="Gene3D" id="3.30.450.90">
    <property type="match status" value="1"/>
</dbReference>